<keyword evidence="4" id="KW-0436">Ligase</keyword>
<dbReference type="PANTHER" id="PTHR11587">
    <property type="entry name" value="ARGININOSUCCINATE SYNTHASE"/>
    <property type="match status" value="1"/>
</dbReference>
<feature type="domain" description="Arginosuccinate synthase C-terminal" evidence="9">
    <location>
        <begin position="169"/>
        <end position="385"/>
    </location>
</feature>
<name>A0ABX9SPM5_9GAMM</name>
<dbReference type="SUPFAM" id="SSF69864">
    <property type="entry name" value="Argininosuccinate synthetase, C-terminal domain"/>
    <property type="match status" value="1"/>
</dbReference>
<reference evidence="10 11" key="1">
    <citation type="submission" date="2018-10" db="EMBL/GenBank/DDBJ databases">
        <title>Genomic Encyclopedia of Archaeal and Bacterial Type Strains, Phase II (KMG-II): from individual species to whole genera.</title>
        <authorList>
            <person name="Goeker M."/>
        </authorList>
    </citation>
    <scope>NUCLEOTIDE SEQUENCE [LARGE SCALE GENOMIC DNA]</scope>
    <source>
        <strain evidence="10 11">DSM 15149</strain>
    </source>
</reference>
<comment type="pathway">
    <text evidence="1">Amino-acid biosynthesis; L-arginine biosynthesis; L-arginine from L-ornithine and carbamoyl phosphate: step 2/3.</text>
</comment>
<dbReference type="PANTHER" id="PTHR11587:SF2">
    <property type="entry name" value="ARGININOSUCCINATE SYNTHASE"/>
    <property type="match status" value="1"/>
</dbReference>
<evidence type="ECO:0000259" key="9">
    <source>
        <dbReference type="Pfam" id="PF20979"/>
    </source>
</evidence>
<dbReference type="NCBIfam" id="TIGR00032">
    <property type="entry name" value="argG"/>
    <property type="match status" value="1"/>
</dbReference>
<evidence type="ECO:0000256" key="6">
    <source>
        <dbReference type="ARBA" id="ARBA00022741"/>
    </source>
</evidence>
<gene>
    <name evidence="10" type="ORF">BDD30_2109</name>
</gene>
<dbReference type="InterPro" id="IPR014729">
    <property type="entry name" value="Rossmann-like_a/b/a_fold"/>
</dbReference>
<dbReference type="Pfam" id="PF00764">
    <property type="entry name" value="Arginosuc_synth"/>
    <property type="match status" value="1"/>
</dbReference>
<dbReference type="EC" id="6.3.4.5" evidence="2"/>
<keyword evidence="5" id="KW-0028">Amino-acid biosynthesis</keyword>
<evidence type="ECO:0000256" key="7">
    <source>
        <dbReference type="ARBA" id="ARBA00022840"/>
    </source>
</evidence>
<evidence type="ECO:0000313" key="11">
    <source>
        <dbReference type="Proteomes" id="UP000280955"/>
    </source>
</evidence>
<keyword evidence="11" id="KW-1185">Reference proteome</keyword>
<keyword evidence="7" id="KW-0067">ATP-binding</keyword>
<keyword evidence="3" id="KW-0055">Arginine biosynthesis</keyword>
<evidence type="ECO:0000256" key="5">
    <source>
        <dbReference type="ARBA" id="ARBA00022605"/>
    </source>
</evidence>
<dbReference type="SUPFAM" id="SSF52402">
    <property type="entry name" value="Adenine nucleotide alpha hydrolases-like"/>
    <property type="match status" value="1"/>
</dbReference>
<dbReference type="RefSeq" id="WP_015836143.1">
    <property type="nucleotide sequence ID" value="NC_012962.1"/>
</dbReference>
<evidence type="ECO:0000259" key="8">
    <source>
        <dbReference type="Pfam" id="PF00764"/>
    </source>
</evidence>
<sequence length="396" mass="45303">MNSDSVLVIYYNRRYNPLIIRDLKSRFKEVIALYIDEGQVRDIDDIELECIVAGADKFIYKDYRKQYAENFISKAIKANAIYQHGYFLSAALSRPAIAEAAVEVANILDINYIAHQFRGNDQARMDMNIEILDKIPIASLRDFKYDENVVNNYAAQYGIPQEFGCNNPYSTSENIWGFSIECGSLEEPETFIPEDVKEKLFEHALSATEPIFLSLGFEHGVPVSLDGENKSLAEIIEILNEIGKKLSVGIFDIVEDGIVGLKTRAIYQSPAAHILITAHRDLELYCSNRRENWFKETVDKKWAELVYSGLWYDPLLTHLNYFIDSMNQNVNGEVKLELGYKYVNVCSRTSKTSIYDHNLAIYNCGHLYSQSDTEGFAKIFNIHTKQSAKSKMRQIL</sequence>
<evidence type="ECO:0000313" key="10">
    <source>
        <dbReference type="EMBL" id="RKS59998.1"/>
    </source>
</evidence>
<dbReference type="InterPro" id="IPR048267">
    <property type="entry name" value="Arginosuc_syn_N"/>
</dbReference>
<feature type="domain" description="Arginosuccinate synthase-like N-terminal" evidence="8">
    <location>
        <begin position="21"/>
        <end position="160"/>
    </location>
</feature>
<evidence type="ECO:0000256" key="4">
    <source>
        <dbReference type="ARBA" id="ARBA00022598"/>
    </source>
</evidence>
<accession>A0ABX9SPM5</accession>
<dbReference type="Gene3D" id="3.90.1260.10">
    <property type="entry name" value="Argininosuccinate synthetase, chain A, domain 2"/>
    <property type="match status" value="1"/>
</dbReference>
<organism evidence="10 11">
    <name type="scientific">Photorhabdus asymbiotica</name>
    <dbReference type="NCBI Taxonomy" id="291112"/>
    <lineage>
        <taxon>Bacteria</taxon>
        <taxon>Pseudomonadati</taxon>
        <taxon>Pseudomonadota</taxon>
        <taxon>Gammaproteobacteria</taxon>
        <taxon>Enterobacterales</taxon>
        <taxon>Morganellaceae</taxon>
        <taxon>Photorhabdus</taxon>
    </lineage>
</organism>
<protein>
    <recommendedName>
        <fullName evidence="2">argininosuccinate synthase</fullName>
        <ecNumber evidence="2">6.3.4.5</ecNumber>
    </recommendedName>
</protein>
<dbReference type="InterPro" id="IPR024074">
    <property type="entry name" value="AS_cat/multimer_dom_body"/>
</dbReference>
<dbReference type="Pfam" id="PF20979">
    <property type="entry name" value="Arginosuc_syn_C"/>
    <property type="match status" value="1"/>
</dbReference>
<dbReference type="Proteomes" id="UP000280955">
    <property type="component" value="Unassembled WGS sequence"/>
</dbReference>
<dbReference type="InterPro" id="IPR001518">
    <property type="entry name" value="Arginosuc_synth"/>
</dbReference>
<dbReference type="Gene3D" id="3.40.50.620">
    <property type="entry name" value="HUPs"/>
    <property type="match status" value="1"/>
</dbReference>
<evidence type="ECO:0000256" key="2">
    <source>
        <dbReference type="ARBA" id="ARBA00012286"/>
    </source>
</evidence>
<proteinExistence type="predicted"/>
<dbReference type="EMBL" id="RBLJ01000002">
    <property type="protein sequence ID" value="RKS59998.1"/>
    <property type="molecule type" value="Genomic_DNA"/>
</dbReference>
<keyword evidence="6" id="KW-0547">Nucleotide-binding</keyword>
<dbReference type="InterPro" id="IPR048268">
    <property type="entry name" value="Arginosuc_syn_C"/>
</dbReference>
<comment type="caution">
    <text evidence="10">The sequence shown here is derived from an EMBL/GenBank/DDBJ whole genome shotgun (WGS) entry which is preliminary data.</text>
</comment>
<evidence type="ECO:0000256" key="3">
    <source>
        <dbReference type="ARBA" id="ARBA00022571"/>
    </source>
</evidence>
<evidence type="ECO:0000256" key="1">
    <source>
        <dbReference type="ARBA" id="ARBA00004967"/>
    </source>
</evidence>